<reference evidence="2" key="1">
    <citation type="submission" date="2017-11" db="EMBL/GenBank/DDBJ databases">
        <authorList>
            <person name="Lima N.C."/>
            <person name="Parody-Merino A.M."/>
            <person name="Battley P.F."/>
            <person name="Fidler A.E."/>
            <person name="Prosdocimi F."/>
        </authorList>
    </citation>
    <scope>NUCLEOTIDE SEQUENCE [LARGE SCALE GENOMIC DNA]</scope>
</reference>
<reference evidence="2" key="2">
    <citation type="submission" date="2017-12" db="EMBL/GenBank/DDBJ databases">
        <title>Genome sequence of the Bar-tailed Godwit (Limosa lapponica baueri).</title>
        <authorList>
            <person name="Lima N.C.B."/>
            <person name="Parody-Merino A.M."/>
            <person name="Battley P.F."/>
            <person name="Fidler A.E."/>
            <person name="Prosdocimi F."/>
        </authorList>
    </citation>
    <scope>NUCLEOTIDE SEQUENCE [LARGE SCALE GENOMIC DNA]</scope>
</reference>
<protein>
    <submittedName>
        <fullName evidence="1">Uncharacterized protein</fullName>
    </submittedName>
</protein>
<accession>A0A2I0TV91</accession>
<dbReference type="Proteomes" id="UP000233556">
    <property type="component" value="Unassembled WGS sequence"/>
</dbReference>
<keyword evidence="2" id="KW-1185">Reference proteome</keyword>
<proteinExistence type="predicted"/>
<organism evidence="1 2">
    <name type="scientific">Limosa lapponica baueri</name>
    <dbReference type="NCBI Taxonomy" id="1758121"/>
    <lineage>
        <taxon>Eukaryota</taxon>
        <taxon>Metazoa</taxon>
        <taxon>Chordata</taxon>
        <taxon>Craniata</taxon>
        <taxon>Vertebrata</taxon>
        <taxon>Euteleostomi</taxon>
        <taxon>Archelosauria</taxon>
        <taxon>Archosauria</taxon>
        <taxon>Dinosauria</taxon>
        <taxon>Saurischia</taxon>
        <taxon>Theropoda</taxon>
        <taxon>Coelurosauria</taxon>
        <taxon>Aves</taxon>
        <taxon>Neognathae</taxon>
        <taxon>Neoaves</taxon>
        <taxon>Charadriiformes</taxon>
        <taxon>Scolopacidae</taxon>
        <taxon>Limosa</taxon>
    </lineage>
</organism>
<sequence>MMHDFWNRDPCGADSCGLLTGILNRLALIAADTATGTQLLAEVLLPAEPPEPFRVHFRLPADCPVPCLHLGDHYPFAWANTGSPVAEVVASNCSKTDIAPSCHEKGCPHTSPLACHYHLPSASGGPVNRFREMDSNKPTLPEEAVLRVVSS</sequence>
<evidence type="ECO:0000313" key="2">
    <source>
        <dbReference type="Proteomes" id="UP000233556"/>
    </source>
</evidence>
<dbReference type="AlphaFoldDB" id="A0A2I0TV91"/>
<name>A0A2I0TV91_LIMLA</name>
<gene>
    <name evidence="1" type="ORF">llap_11985</name>
</gene>
<dbReference type="EMBL" id="KZ507018">
    <property type="protein sequence ID" value="PKU37711.1"/>
    <property type="molecule type" value="Genomic_DNA"/>
</dbReference>
<evidence type="ECO:0000313" key="1">
    <source>
        <dbReference type="EMBL" id="PKU37711.1"/>
    </source>
</evidence>